<feature type="domain" description="BT-3987-like N-terminal" evidence="2">
    <location>
        <begin position="36"/>
        <end position="150"/>
    </location>
</feature>
<proteinExistence type="predicted"/>
<dbReference type="InterPro" id="IPR013728">
    <property type="entry name" value="BT_3987-like_N"/>
</dbReference>
<keyword evidence="4" id="KW-1185">Reference proteome</keyword>
<dbReference type="RefSeq" id="WP_167966876.1">
    <property type="nucleotide sequence ID" value="NZ_CP050831.1"/>
</dbReference>
<accession>A0A6H0KVH0</accession>
<feature type="signal peptide" evidence="1">
    <location>
        <begin position="1"/>
        <end position="30"/>
    </location>
</feature>
<dbReference type="KEGG" id="bfc:BacF7301_24830"/>
<dbReference type="GO" id="GO:0004553">
    <property type="term" value="F:hydrolase activity, hydrolyzing O-glycosyl compounds"/>
    <property type="evidence" value="ECO:0007669"/>
    <property type="project" value="UniProtKB-ARBA"/>
</dbReference>
<reference evidence="3 4" key="1">
    <citation type="submission" date="2020-03" db="EMBL/GenBank/DDBJ databases">
        <title>Genomic analysis of Bacteroides faecium CBA7301.</title>
        <authorList>
            <person name="Kim J."/>
            <person name="Roh S.W."/>
        </authorList>
    </citation>
    <scope>NUCLEOTIDE SEQUENCE [LARGE SCALE GENOMIC DNA]</scope>
    <source>
        <strain evidence="3 4">CBA7301</strain>
    </source>
</reference>
<evidence type="ECO:0000256" key="1">
    <source>
        <dbReference type="SAM" id="SignalP"/>
    </source>
</evidence>
<protein>
    <submittedName>
        <fullName evidence="3">DUF1735 domain-containing protein</fullName>
    </submittedName>
</protein>
<dbReference type="GO" id="GO:0005975">
    <property type="term" value="P:carbohydrate metabolic process"/>
    <property type="evidence" value="ECO:0007669"/>
    <property type="project" value="UniProtKB-ARBA"/>
</dbReference>
<dbReference type="Pfam" id="PF13385">
    <property type="entry name" value="Laminin_G_3"/>
    <property type="match status" value="1"/>
</dbReference>
<evidence type="ECO:0000313" key="4">
    <source>
        <dbReference type="Proteomes" id="UP000501780"/>
    </source>
</evidence>
<dbReference type="PROSITE" id="PS51257">
    <property type="entry name" value="PROKAR_LIPOPROTEIN"/>
    <property type="match status" value="1"/>
</dbReference>
<feature type="chain" id="PRO_5026332507" evidence="1">
    <location>
        <begin position="31"/>
        <end position="382"/>
    </location>
</feature>
<dbReference type="InterPro" id="IPR013320">
    <property type="entry name" value="ConA-like_dom_sf"/>
</dbReference>
<evidence type="ECO:0000259" key="2">
    <source>
        <dbReference type="Pfam" id="PF08522"/>
    </source>
</evidence>
<dbReference type="Gene3D" id="2.60.40.1740">
    <property type="entry name" value="hypothetical protein (bacova_03559)"/>
    <property type="match status" value="1"/>
</dbReference>
<dbReference type="Gene3D" id="2.60.120.200">
    <property type="match status" value="1"/>
</dbReference>
<dbReference type="SUPFAM" id="SSF49899">
    <property type="entry name" value="Concanavalin A-like lectins/glucanases"/>
    <property type="match status" value="1"/>
</dbReference>
<keyword evidence="1" id="KW-0732">Signal</keyword>
<evidence type="ECO:0000313" key="3">
    <source>
        <dbReference type="EMBL" id="QIU97179.1"/>
    </source>
</evidence>
<dbReference type="EMBL" id="CP050831">
    <property type="protein sequence ID" value="QIU97179.1"/>
    <property type="molecule type" value="Genomic_DNA"/>
</dbReference>
<dbReference type="Proteomes" id="UP000501780">
    <property type="component" value="Chromosome"/>
</dbReference>
<organism evidence="3 4">
    <name type="scientific">Bacteroides faecium</name>
    <dbReference type="NCBI Taxonomy" id="2715212"/>
    <lineage>
        <taxon>Bacteria</taxon>
        <taxon>Pseudomonadati</taxon>
        <taxon>Bacteroidota</taxon>
        <taxon>Bacteroidia</taxon>
        <taxon>Bacteroidales</taxon>
        <taxon>Bacteroidaceae</taxon>
        <taxon>Bacteroides</taxon>
    </lineage>
</organism>
<sequence length="382" mass="42789">MKKDNKTRMMMQLYSMLLLACSFSFLFSSCEEEVDFSNKLYIAQAKTTNNASVTLDNGEGNFDITIASTYKMTQDIEVSLEIMDEQFLNEYNTKYKTEYQYIPKKAVTLSSSNVKIPDNAAISKGVTVNVKKWDDYKRGVDYAIPLKINTMKSGMSVIDGSDFIVLELAEKVVSPAAAIINEGFHMIEPECIFGPEMEELPYGTITIEGKIKMTKGFFVAGNWRSDVFNGFGLQIIVSPSGVMNVRFPDSSFIGEFGSVSLNKWYHFAVVNDNGSITIYFDGEQQSTVSNGGPFNASKSFSIASYATGTGMVVDEFRIWKTVRTSRQIKKYPNMVDATHPDLLVYYRFDEGTGNIAKDAKGKHDLQIKNNGAVNWLQEETYP</sequence>
<name>A0A6H0KVH0_9BACE</name>
<gene>
    <name evidence="3" type="ORF">BacF7301_24830</name>
</gene>
<dbReference type="AlphaFoldDB" id="A0A6H0KVH0"/>
<dbReference type="Pfam" id="PF08522">
    <property type="entry name" value="BT_3987-like_N"/>
    <property type="match status" value="1"/>
</dbReference>